<evidence type="ECO:0000256" key="5">
    <source>
        <dbReference type="ARBA" id="ARBA00023211"/>
    </source>
</evidence>
<dbReference type="InParanoid" id="A7TLQ3"/>
<accession>A7TLQ3</accession>
<evidence type="ECO:0000313" key="9">
    <source>
        <dbReference type="EMBL" id="EDO16845.1"/>
    </source>
</evidence>
<dbReference type="CDD" id="cd01087">
    <property type="entry name" value="Prolidase"/>
    <property type="match status" value="1"/>
</dbReference>
<comment type="cofactor">
    <cofactor evidence="1">
        <name>Mn(2+)</name>
        <dbReference type="ChEBI" id="CHEBI:29035"/>
    </cofactor>
</comment>
<sequence length="535" mass="61556">MGFHIITAIVVTSLVSFVALKKRSRRVEIDINQGEKQQEQDQEKLFVEMNQKDSKKISDQNYVPGIIKGKKYPAKNHNIRVKDILLSKKDNLKVTETAILIAGAEREPVKYCDRTKKFRQNQYFYYLTGVDIPGSALLFNFKDDKLTLFLPNIDYDDIMWSGKPMSLEEALKEYDVDEVLYYDDLKMKLDQLKDFTIFTTDNDNVHDDSIKARLTPSDSDFFFALDEARVIKDWYEIEIIRRACEISDNSHYAVMSALPIETNEMHIEAEFSYHSTRQGARTLGYDPVCCSGPACGTLHYITNDDDVDGKSSILIDAGAEWRGYTSDVTRCFPTSGKFTKEHREVYETVLDMQTQAMNCIKPGSSWDDLHLLAHKVLIKHFLKLGIFRKEFSEDEILKRRVSCAFYPHGLGHFIGIDVHDVAGNANYEDPDPMFRYLRIRRILKEGMVVTNEPGCYFNEYLLDEFLRKHPEKLEVVDEAILAKYMYVGGVRIEDDVVVTKHGHENLTKITSDPDEIEKIVSDGLSKGRSHFHVVV</sequence>
<dbReference type="Pfam" id="PF00557">
    <property type="entry name" value="Peptidase_M24"/>
    <property type="match status" value="1"/>
</dbReference>
<dbReference type="PANTHER" id="PTHR43226:SF1">
    <property type="entry name" value="XAA-PRO DIPEPTIDASE"/>
    <property type="match status" value="1"/>
</dbReference>
<dbReference type="InterPro" id="IPR000994">
    <property type="entry name" value="Pept_M24"/>
</dbReference>
<dbReference type="GO" id="GO:0030145">
    <property type="term" value="F:manganese ion binding"/>
    <property type="evidence" value="ECO:0007669"/>
    <property type="project" value="InterPro"/>
</dbReference>
<dbReference type="FunCoup" id="A7TLQ3">
    <property type="interactions" value="426"/>
</dbReference>
<feature type="chain" id="PRO_5002715154" description="Aminopeptidase P N-terminal domain-containing protein" evidence="7">
    <location>
        <begin position="21"/>
        <end position="535"/>
    </location>
</feature>
<organism evidence="10">
    <name type="scientific">Vanderwaltozyma polyspora (strain ATCC 22028 / DSM 70294 / BCRC 21397 / CBS 2163 / NBRC 10782 / NRRL Y-8283 / UCD 57-17)</name>
    <name type="common">Kluyveromyces polysporus</name>
    <dbReference type="NCBI Taxonomy" id="436907"/>
    <lineage>
        <taxon>Eukaryota</taxon>
        <taxon>Fungi</taxon>
        <taxon>Dikarya</taxon>
        <taxon>Ascomycota</taxon>
        <taxon>Saccharomycotina</taxon>
        <taxon>Saccharomycetes</taxon>
        <taxon>Saccharomycetales</taxon>
        <taxon>Saccharomycetaceae</taxon>
        <taxon>Vanderwaltozyma</taxon>
    </lineage>
</organism>
<dbReference type="PhylomeDB" id="A7TLQ3"/>
<dbReference type="InterPro" id="IPR036005">
    <property type="entry name" value="Creatinase/aminopeptidase-like"/>
</dbReference>
<evidence type="ECO:0000256" key="6">
    <source>
        <dbReference type="RuleBase" id="RU000590"/>
    </source>
</evidence>
<dbReference type="RefSeq" id="XP_001644703.1">
    <property type="nucleotide sequence ID" value="XM_001644653.1"/>
</dbReference>
<keyword evidence="3 6" id="KW-0479">Metal-binding</keyword>
<protein>
    <recommendedName>
        <fullName evidence="8">Aminopeptidase P N-terminal domain-containing protein</fullName>
    </recommendedName>
</protein>
<dbReference type="PANTHER" id="PTHR43226">
    <property type="entry name" value="XAA-PRO AMINOPEPTIDASE 3"/>
    <property type="match status" value="1"/>
</dbReference>
<dbReference type="InterPro" id="IPR029149">
    <property type="entry name" value="Creatin/AminoP/Spt16_N"/>
</dbReference>
<keyword evidence="7" id="KW-0732">Signal</keyword>
<dbReference type="InterPro" id="IPR007865">
    <property type="entry name" value="Aminopep_P_N"/>
</dbReference>
<evidence type="ECO:0000256" key="3">
    <source>
        <dbReference type="ARBA" id="ARBA00022723"/>
    </source>
</evidence>
<dbReference type="Gene3D" id="3.90.230.10">
    <property type="entry name" value="Creatinase/methionine aminopeptidase superfamily"/>
    <property type="match status" value="1"/>
</dbReference>
<proteinExistence type="inferred from homology"/>
<dbReference type="Gene3D" id="3.40.350.10">
    <property type="entry name" value="Creatinase/prolidase N-terminal domain"/>
    <property type="match status" value="1"/>
</dbReference>
<dbReference type="SUPFAM" id="SSF55920">
    <property type="entry name" value="Creatinase/aminopeptidase"/>
    <property type="match status" value="1"/>
</dbReference>
<evidence type="ECO:0000256" key="2">
    <source>
        <dbReference type="ARBA" id="ARBA00008766"/>
    </source>
</evidence>
<reference evidence="9 10" key="1">
    <citation type="journal article" date="2007" name="Proc. Natl. Acad. Sci. U.S.A.">
        <title>Independent sorting-out of thousands of duplicated gene pairs in two yeast species descended from a whole-genome duplication.</title>
        <authorList>
            <person name="Scannell D.R."/>
            <person name="Frank A.C."/>
            <person name="Conant G.C."/>
            <person name="Byrne K.P."/>
            <person name="Woolfit M."/>
            <person name="Wolfe K.H."/>
        </authorList>
    </citation>
    <scope>NUCLEOTIDE SEQUENCE [LARGE SCALE GENOMIC DNA]</scope>
    <source>
        <strain evidence="10">ATCC 22028 / DSM 70294 / BCRC 21397 / CBS 2163 / NBRC 10782 / NRRL Y-8283 / UCD 57-17</strain>
    </source>
</reference>
<dbReference type="eggNOG" id="KOG2737">
    <property type="taxonomic scope" value="Eukaryota"/>
</dbReference>
<feature type="domain" description="Aminopeptidase P N-terminal" evidence="8">
    <location>
        <begin position="72"/>
        <end position="207"/>
    </location>
</feature>
<dbReference type="Pfam" id="PF05195">
    <property type="entry name" value="AMP_N"/>
    <property type="match status" value="1"/>
</dbReference>
<evidence type="ECO:0000313" key="10">
    <source>
        <dbReference type="Proteomes" id="UP000000267"/>
    </source>
</evidence>
<dbReference type="AlphaFoldDB" id="A7TLQ3"/>
<gene>
    <name evidence="9" type="ORF">Kpol_1056p46</name>
</gene>
<dbReference type="FunFam" id="3.90.230.10:FF:000002">
    <property type="entry name" value="Xaa-Pro aminopeptidase 3"/>
    <property type="match status" value="1"/>
</dbReference>
<feature type="signal peptide" evidence="7">
    <location>
        <begin position="1"/>
        <end position="20"/>
    </location>
</feature>
<dbReference type="STRING" id="436907.A7TLQ3"/>
<dbReference type="PROSITE" id="PS00491">
    <property type="entry name" value="PROLINE_PEPTIDASE"/>
    <property type="match status" value="1"/>
</dbReference>
<comment type="similarity">
    <text evidence="2 6">Belongs to the peptidase M24B family.</text>
</comment>
<dbReference type="GO" id="GO:0006508">
    <property type="term" value="P:proteolysis"/>
    <property type="evidence" value="ECO:0007669"/>
    <property type="project" value="TreeGrafter"/>
</dbReference>
<dbReference type="GO" id="GO:0070006">
    <property type="term" value="F:metalloaminopeptidase activity"/>
    <property type="evidence" value="ECO:0007669"/>
    <property type="project" value="InterPro"/>
</dbReference>
<dbReference type="MEROPS" id="M24.A09"/>
<dbReference type="Proteomes" id="UP000000267">
    <property type="component" value="Unassembled WGS sequence"/>
</dbReference>
<dbReference type="KEGG" id="vpo:Kpol_1056p46"/>
<evidence type="ECO:0000256" key="7">
    <source>
        <dbReference type="SAM" id="SignalP"/>
    </source>
</evidence>
<dbReference type="SUPFAM" id="SSF53092">
    <property type="entry name" value="Creatinase/prolidase N-terminal domain"/>
    <property type="match status" value="1"/>
</dbReference>
<dbReference type="EMBL" id="DS480416">
    <property type="protein sequence ID" value="EDO16845.1"/>
    <property type="molecule type" value="Genomic_DNA"/>
</dbReference>
<evidence type="ECO:0000256" key="1">
    <source>
        <dbReference type="ARBA" id="ARBA00001936"/>
    </source>
</evidence>
<dbReference type="OrthoDB" id="10261878at2759"/>
<dbReference type="GeneID" id="5545020"/>
<keyword evidence="10" id="KW-1185">Reference proteome</keyword>
<evidence type="ECO:0000256" key="4">
    <source>
        <dbReference type="ARBA" id="ARBA00022801"/>
    </source>
</evidence>
<dbReference type="HOGENOM" id="CLU_017266_1_2_1"/>
<dbReference type="SMART" id="SM01011">
    <property type="entry name" value="AMP_N"/>
    <property type="match status" value="1"/>
</dbReference>
<keyword evidence="5" id="KW-0464">Manganese</keyword>
<name>A7TLQ3_VANPO</name>
<dbReference type="InterPro" id="IPR001131">
    <property type="entry name" value="Peptidase_M24B_aminopep-P_CS"/>
</dbReference>
<keyword evidence="4" id="KW-0378">Hydrolase</keyword>
<dbReference type="InterPro" id="IPR052433">
    <property type="entry name" value="X-Pro_dipept-like"/>
</dbReference>
<evidence type="ECO:0000259" key="8">
    <source>
        <dbReference type="SMART" id="SM01011"/>
    </source>
</evidence>
<dbReference type="OMA" id="ESKHINH"/>